<dbReference type="GO" id="GO:0005737">
    <property type="term" value="C:cytoplasm"/>
    <property type="evidence" value="ECO:0007669"/>
    <property type="project" value="UniProtKB-SubCell"/>
</dbReference>
<dbReference type="SUPFAM" id="SSF54211">
    <property type="entry name" value="Ribosomal protein S5 domain 2-like"/>
    <property type="match status" value="2"/>
</dbReference>
<dbReference type="STRING" id="1123404.SAMN02745784_00619"/>
<dbReference type="PROSITE" id="PS00954">
    <property type="entry name" value="IGP_DEHYDRATASE_1"/>
    <property type="match status" value="1"/>
</dbReference>
<keyword evidence="3 6" id="KW-0028">Amino-acid biosynthesis</keyword>
<dbReference type="GO" id="GO:0000105">
    <property type="term" value="P:L-histidine biosynthetic process"/>
    <property type="evidence" value="ECO:0007669"/>
    <property type="project" value="UniProtKB-UniRule"/>
</dbReference>
<dbReference type="UniPathway" id="UPA00031">
    <property type="reaction ID" value="UER00011"/>
</dbReference>
<dbReference type="EMBL" id="FQTY01000002">
    <property type="protein sequence ID" value="SHE42371.1"/>
    <property type="molecule type" value="Genomic_DNA"/>
</dbReference>
<proteinExistence type="inferred from homology"/>
<dbReference type="NCBIfam" id="NF002111">
    <property type="entry name" value="PRK00951.2-1"/>
    <property type="match status" value="1"/>
</dbReference>
<sequence length="192" mass="21519">MRKAKIERKTKETDISVEINIDGTGENYIDTGIGFLDHMLQLMAFHGSFDLNIVCKGDLHVDDHHSVEDVGIALGEGFCQALGDKKGIKRYGNFYIPMDEALCLASLDVSGRSYSVFNVEFEREKLGSMSTENFKEFFRAFSYKSGITVHINLLYGENDHHKIEAVFKAFSKALKEAIQIVSEKIPSSKGIL</sequence>
<comment type="subcellular location">
    <subcellularLocation>
        <location evidence="6 7">Cytoplasm</location>
    </subcellularLocation>
</comment>
<evidence type="ECO:0000256" key="7">
    <source>
        <dbReference type="RuleBase" id="RU000599"/>
    </source>
</evidence>
<dbReference type="PROSITE" id="PS00955">
    <property type="entry name" value="IGP_DEHYDRATASE_2"/>
    <property type="match status" value="1"/>
</dbReference>
<protein>
    <recommendedName>
        <fullName evidence="2 6">Imidazoleglycerol-phosphate dehydratase</fullName>
        <shortName evidence="6">IGPD</shortName>
        <ecNumber evidence="6 7">4.2.1.19</ecNumber>
    </recommendedName>
</protein>
<dbReference type="InterPro" id="IPR020565">
    <property type="entry name" value="ImidazoleglycerP_deHydtase_CS"/>
</dbReference>
<comment type="similarity">
    <text evidence="6 7">Belongs to the imidazoleglycerol-phosphate dehydratase family.</text>
</comment>
<dbReference type="NCBIfam" id="NF002114">
    <property type="entry name" value="PRK00951.2-4"/>
    <property type="match status" value="1"/>
</dbReference>
<dbReference type="FunFam" id="3.30.230.40:FF:000001">
    <property type="entry name" value="Imidazoleglycerol-phosphate dehydratase HisB"/>
    <property type="match status" value="1"/>
</dbReference>
<dbReference type="PANTHER" id="PTHR23133:SF2">
    <property type="entry name" value="IMIDAZOLEGLYCEROL-PHOSPHATE DEHYDRATASE"/>
    <property type="match status" value="1"/>
</dbReference>
<name>A0A1M4TD23_9FIRM</name>
<dbReference type="FunFam" id="3.30.230.40:FF:000003">
    <property type="entry name" value="Imidazoleglycerol-phosphate dehydratase HisB"/>
    <property type="match status" value="1"/>
</dbReference>
<keyword evidence="6" id="KW-0963">Cytoplasm</keyword>
<keyword evidence="5 6" id="KW-0456">Lyase</keyword>
<evidence type="ECO:0000256" key="2">
    <source>
        <dbReference type="ARBA" id="ARBA00016664"/>
    </source>
</evidence>
<dbReference type="PANTHER" id="PTHR23133">
    <property type="entry name" value="IMIDAZOLEGLYCEROL-PHOSPHATE DEHYDRATASE HIS7"/>
    <property type="match status" value="1"/>
</dbReference>
<evidence type="ECO:0000313" key="9">
    <source>
        <dbReference type="Proteomes" id="UP000184114"/>
    </source>
</evidence>
<dbReference type="GeneID" id="90996525"/>
<dbReference type="RefSeq" id="WP_072973047.1">
    <property type="nucleotide sequence ID" value="NZ_FQTY01000002.1"/>
</dbReference>
<dbReference type="CDD" id="cd07914">
    <property type="entry name" value="IGPD"/>
    <property type="match status" value="1"/>
</dbReference>
<accession>A0A1M4TD23</accession>
<dbReference type="InterPro" id="IPR038494">
    <property type="entry name" value="IGPD_sf"/>
</dbReference>
<evidence type="ECO:0000313" key="8">
    <source>
        <dbReference type="EMBL" id="SHE42371.1"/>
    </source>
</evidence>
<comment type="pathway">
    <text evidence="1 6 7">Amino-acid biosynthesis; L-histidine biosynthesis; L-histidine from 5-phospho-alpha-D-ribose 1-diphosphate: step 6/9.</text>
</comment>
<dbReference type="Pfam" id="PF00475">
    <property type="entry name" value="IGPD"/>
    <property type="match status" value="1"/>
</dbReference>
<keyword evidence="9" id="KW-1185">Reference proteome</keyword>
<dbReference type="AlphaFoldDB" id="A0A1M4TD23"/>
<dbReference type="GO" id="GO:0004424">
    <property type="term" value="F:imidazoleglycerol-phosphate dehydratase activity"/>
    <property type="evidence" value="ECO:0007669"/>
    <property type="project" value="UniProtKB-UniRule"/>
</dbReference>
<evidence type="ECO:0000256" key="5">
    <source>
        <dbReference type="ARBA" id="ARBA00023239"/>
    </source>
</evidence>
<dbReference type="HAMAP" id="MF_00076">
    <property type="entry name" value="HisB"/>
    <property type="match status" value="1"/>
</dbReference>
<evidence type="ECO:0000256" key="1">
    <source>
        <dbReference type="ARBA" id="ARBA00005047"/>
    </source>
</evidence>
<dbReference type="Gene3D" id="3.30.230.40">
    <property type="entry name" value="Imidazole glycerol phosphate dehydratase, domain 1"/>
    <property type="match status" value="2"/>
</dbReference>
<comment type="catalytic activity">
    <reaction evidence="6 7">
        <text>D-erythro-1-(imidazol-4-yl)glycerol 3-phosphate = 3-(imidazol-4-yl)-2-oxopropyl phosphate + H2O</text>
        <dbReference type="Rhea" id="RHEA:11040"/>
        <dbReference type="ChEBI" id="CHEBI:15377"/>
        <dbReference type="ChEBI" id="CHEBI:57766"/>
        <dbReference type="ChEBI" id="CHEBI:58278"/>
        <dbReference type="EC" id="4.2.1.19"/>
    </reaction>
</comment>
<evidence type="ECO:0000256" key="3">
    <source>
        <dbReference type="ARBA" id="ARBA00022605"/>
    </source>
</evidence>
<reference evidence="9" key="1">
    <citation type="submission" date="2016-11" db="EMBL/GenBank/DDBJ databases">
        <authorList>
            <person name="Varghese N."/>
            <person name="Submissions S."/>
        </authorList>
    </citation>
    <scope>NUCLEOTIDE SEQUENCE [LARGE SCALE GENOMIC DNA]</scope>
    <source>
        <strain evidence="9">DSM 18095</strain>
    </source>
</reference>
<dbReference type="InterPro" id="IPR000807">
    <property type="entry name" value="ImidazoleglycerolP_deHydtase"/>
</dbReference>
<dbReference type="InterPro" id="IPR020568">
    <property type="entry name" value="Ribosomal_Su5_D2-typ_SF"/>
</dbReference>
<evidence type="ECO:0000256" key="4">
    <source>
        <dbReference type="ARBA" id="ARBA00023102"/>
    </source>
</evidence>
<gene>
    <name evidence="6" type="primary">hisB</name>
    <name evidence="8" type="ORF">SAMN02745784_00619</name>
</gene>
<dbReference type="EC" id="4.2.1.19" evidence="6 7"/>
<organism evidence="8 9">
    <name type="scientific">Tissierella praeacuta DSM 18095</name>
    <dbReference type="NCBI Taxonomy" id="1123404"/>
    <lineage>
        <taxon>Bacteria</taxon>
        <taxon>Bacillati</taxon>
        <taxon>Bacillota</taxon>
        <taxon>Tissierellia</taxon>
        <taxon>Tissierellales</taxon>
        <taxon>Tissierellaceae</taxon>
        <taxon>Tissierella</taxon>
    </lineage>
</organism>
<keyword evidence="4 6" id="KW-0368">Histidine biosynthesis</keyword>
<dbReference type="Proteomes" id="UP000184114">
    <property type="component" value="Unassembled WGS sequence"/>
</dbReference>
<evidence type="ECO:0000256" key="6">
    <source>
        <dbReference type="HAMAP-Rule" id="MF_00076"/>
    </source>
</evidence>